<organism evidence="2 3">
    <name type="scientific">Capsaspora owczarzaki (strain ATCC 30864)</name>
    <dbReference type="NCBI Taxonomy" id="595528"/>
    <lineage>
        <taxon>Eukaryota</taxon>
        <taxon>Filasterea</taxon>
        <taxon>Capsaspora</taxon>
    </lineage>
</organism>
<evidence type="ECO:0000313" key="3">
    <source>
        <dbReference type="Proteomes" id="UP000008743"/>
    </source>
</evidence>
<dbReference type="InParanoid" id="A0A0D2U1R2"/>
<reference evidence="3" key="1">
    <citation type="submission" date="2011-02" db="EMBL/GenBank/DDBJ databases">
        <title>The Genome Sequence of Capsaspora owczarzaki ATCC 30864.</title>
        <authorList>
            <person name="Russ C."/>
            <person name="Cuomo C."/>
            <person name="Burger G."/>
            <person name="Gray M.W."/>
            <person name="Holland P.W.H."/>
            <person name="King N."/>
            <person name="Lang F.B.F."/>
            <person name="Roger A.J."/>
            <person name="Ruiz-Trillo I."/>
            <person name="Young S.K."/>
            <person name="Zeng Q."/>
            <person name="Gargeya S."/>
            <person name="Alvarado L."/>
            <person name="Berlin A."/>
            <person name="Chapman S.B."/>
            <person name="Chen Z."/>
            <person name="Freedman E."/>
            <person name="Gellesch M."/>
            <person name="Goldberg J."/>
            <person name="Griggs A."/>
            <person name="Gujja S."/>
            <person name="Heilman E."/>
            <person name="Heiman D."/>
            <person name="Howarth C."/>
            <person name="Mehta T."/>
            <person name="Neiman D."/>
            <person name="Pearson M."/>
            <person name="Roberts A."/>
            <person name="Saif S."/>
            <person name="Shea T."/>
            <person name="Shenoy N."/>
            <person name="Sisk P."/>
            <person name="Stolte C."/>
            <person name="Sykes S."/>
            <person name="White J."/>
            <person name="Yandava C."/>
            <person name="Haas B."/>
            <person name="Nusbaum C."/>
            <person name="Birren B."/>
        </authorList>
    </citation>
    <scope>NUCLEOTIDE SEQUENCE</scope>
    <source>
        <strain evidence="3">ATCC 30864</strain>
    </source>
</reference>
<feature type="compositionally biased region" description="Low complexity" evidence="1">
    <location>
        <begin position="142"/>
        <end position="154"/>
    </location>
</feature>
<name>A0A0D2U1R2_CAPO3</name>
<accession>A0A0D2U1R2</accession>
<gene>
    <name evidence="2" type="ORF">CAOG_000648</name>
</gene>
<feature type="compositionally biased region" description="Low complexity" evidence="1">
    <location>
        <begin position="49"/>
        <end position="86"/>
    </location>
</feature>
<dbReference type="OrthoDB" id="5984572at2759"/>
<dbReference type="GO" id="GO:0031083">
    <property type="term" value="C:BLOC-1 complex"/>
    <property type="evidence" value="ECO:0007669"/>
    <property type="project" value="TreeGrafter"/>
</dbReference>
<keyword evidence="3" id="KW-1185">Reference proteome</keyword>
<dbReference type="Pfam" id="PF15753">
    <property type="entry name" value="BLOC1S3"/>
    <property type="match status" value="1"/>
</dbReference>
<evidence type="ECO:0000256" key="1">
    <source>
        <dbReference type="SAM" id="MobiDB-lite"/>
    </source>
</evidence>
<dbReference type="PANTHER" id="PTHR31974">
    <property type="entry name" value="BIOGENESIS OF LYSOSOME-RELATED ORGANELLES COMPLEX 1 SUBUNIT 3"/>
    <property type="match status" value="1"/>
</dbReference>
<feature type="region of interest" description="Disordered" evidence="1">
    <location>
        <begin position="1"/>
        <end position="169"/>
    </location>
</feature>
<evidence type="ECO:0000313" key="2">
    <source>
        <dbReference type="EMBL" id="KJE89101.1"/>
    </source>
</evidence>
<dbReference type="EMBL" id="KE346360">
    <property type="protein sequence ID" value="KJE89101.1"/>
    <property type="molecule type" value="Genomic_DNA"/>
</dbReference>
<proteinExistence type="predicted"/>
<dbReference type="AlphaFoldDB" id="A0A0D2U1R2"/>
<dbReference type="InterPro" id="IPR017245">
    <property type="entry name" value="BLOC-1_complex_su-3"/>
</dbReference>
<dbReference type="RefSeq" id="XP_004365519.1">
    <property type="nucleotide sequence ID" value="XM_004365462.2"/>
</dbReference>
<feature type="compositionally biased region" description="Acidic residues" evidence="1">
    <location>
        <begin position="13"/>
        <end position="25"/>
    </location>
</feature>
<protein>
    <recommendedName>
        <fullName evidence="4">Biogenesis of lysosome-related organelles complex 1 subunit 3</fullName>
    </recommendedName>
</protein>
<evidence type="ECO:0008006" key="4">
    <source>
        <dbReference type="Google" id="ProtNLM"/>
    </source>
</evidence>
<sequence>MSHRGRVVRGEASESDESDDDELDMDQVGARIVAMNTAAEGAGAGAGAGDASKPAATTATAASSTAASTLAATAAAATAAAAAAAAGTGGAADASREAEEDPLNQSSSAIPSTPGGAAGAPHAWNTPGGLSTSGRMGPGGPLSPMSPMSPGPRSADAYSPADGSAVGAAQKRLRERNASLKKGLATRLSHVHNGVIKEVASSISNLTKIQQTSQDVSHHLRVFNDDIRTLNEKMEIITSYDFLPKFSESVRF</sequence>
<dbReference type="PANTHER" id="PTHR31974:SF2">
    <property type="entry name" value="BIOGENESIS OF LYSOSOME-RELATED ORGANELLES COMPLEX 1 SUBUNIT 3"/>
    <property type="match status" value="1"/>
</dbReference>
<dbReference type="Proteomes" id="UP000008743">
    <property type="component" value="Unassembled WGS sequence"/>
</dbReference>